<evidence type="ECO:0008006" key="3">
    <source>
        <dbReference type="Google" id="ProtNLM"/>
    </source>
</evidence>
<dbReference type="PANTHER" id="PTHR33835:SF1">
    <property type="entry name" value="METALLO-BETA-LACTAMASE DOMAIN-CONTAINING PROTEIN"/>
    <property type="match status" value="1"/>
</dbReference>
<dbReference type="InterPro" id="IPR036866">
    <property type="entry name" value="RibonucZ/Hydroxyglut_hydro"/>
</dbReference>
<dbReference type="InterPro" id="IPR025638">
    <property type="entry name" value="DUF4336"/>
</dbReference>
<keyword evidence="2" id="KW-1185">Reference proteome</keyword>
<proteinExistence type="predicted"/>
<evidence type="ECO:0000313" key="1">
    <source>
        <dbReference type="EMBL" id="ODV83456.1"/>
    </source>
</evidence>
<name>A0A1E4SVC7_9ASCO</name>
<dbReference type="OrthoDB" id="421671at2759"/>
<reference evidence="2" key="1">
    <citation type="submission" date="2016-04" db="EMBL/GenBank/DDBJ databases">
        <title>Comparative genomics of biotechnologically important yeasts.</title>
        <authorList>
            <consortium name="DOE Joint Genome Institute"/>
            <person name="Riley R."/>
            <person name="Haridas S."/>
            <person name="Wolfe K.H."/>
            <person name="Lopes M.R."/>
            <person name="Hittinger C.T."/>
            <person name="Goker M."/>
            <person name="Salamov A."/>
            <person name="Wisecaver J."/>
            <person name="Long T.M."/>
            <person name="Aerts A.L."/>
            <person name="Barry K."/>
            <person name="Choi C."/>
            <person name="Clum A."/>
            <person name="Coughlan A.Y."/>
            <person name="Deshpande S."/>
            <person name="Douglass A.P."/>
            <person name="Hanson S.J."/>
            <person name="Klenk H.-P."/>
            <person name="Labutti K."/>
            <person name="Lapidus A."/>
            <person name="Lindquist E."/>
            <person name="Lipzen A."/>
            <person name="Meier-Kolthoff J.P."/>
            <person name="Ohm R.A."/>
            <person name="Otillar R.P."/>
            <person name="Pangilinan J."/>
            <person name="Peng Y."/>
            <person name="Rokas A."/>
            <person name="Rosa C.A."/>
            <person name="Scheuner C."/>
            <person name="Sibirny A.A."/>
            <person name="Slot J.C."/>
            <person name="Stielow J.B."/>
            <person name="Sun H."/>
            <person name="Kurtzman C.P."/>
            <person name="Blackwell M."/>
            <person name="Grigoriev I.V."/>
            <person name="Jeffries T.W."/>
        </authorList>
    </citation>
    <scope>NUCLEOTIDE SEQUENCE [LARGE SCALE GENOMIC DNA]</scope>
    <source>
        <strain evidence="2">NRRL YB-2248</strain>
    </source>
</reference>
<dbReference type="PANTHER" id="PTHR33835">
    <property type="entry name" value="YALI0C07656P"/>
    <property type="match status" value="1"/>
</dbReference>
<protein>
    <recommendedName>
        <fullName evidence="3">Metallo-beta-lactamase domain-containing protein</fullName>
    </recommendedName>
</protein>
<dbReference type="Gene3D" id="3.60.15.10">
    <property type="entry name" value="Ribonuclease Z/Hydroxyacylglutathione hydrolase-like"/>
    <property type="match status" value="1"/>
</dbReference>
<dbReference type="AlphaFoldDB" id="A0A1E4SVC7"/>
<organism evidence="1 2">
    <name type="scientific">[Candida] arabinofermentans NRRL YB-2248</name>
    <dbReference type="NCBI Taxonomy" id="983967"/>
    <lineage>
        <taxon>Eukaryota</taxon>
        <taxon>Fungi</taxon>
        <taxon>Dikarya</taxon>
        <taxon>Ascomycota</taxon>
        <taxon>Saccharomycotina</taxon>
        <taxon>Pichiomycetes</taxon>
        <taxon>Pichiales</taxon>
        <taxon>Pichiaceae</taxon>
        <taxon>Ogataea</taxon>
        <taxon>Ogataea/Candida clade</taxon>
    </lineage>
</organism>
<gene>
    <name evidence="1" type="ORF">CANARDRAFT_29909</name>
</gene>
<dbReference type="SUPFAM" id="SSF56281">
    <property type="entry name" value="Metallo-hydrolase/oxidoreductase"/>
    <property type="match status" value="1"/>
</dbReference>
<accession>A0A1E4SVC7</accession>
<evidence type="ECO:0000313" key="2">
    <source>
        <dbReference type="Proteomes" id="UP000094801"/>
    </source>
</evidence>
<sequence>MGYPSVLGGVSRQVTKNIYTHSVGFTRFNKFQFGGRMMVIKTSSTPSFVIFSTIPYDSQVIASLDKLMIEKGDLKENQSFVNLISHIIVPDKEHTMAVAGYKTRHPSIKVISVEGLSPEIAAITDYTFTTEFSNKIIKGDELVSKLGLSPTENADILNPGFEFAYFPGHPNNELVLYAPEDKTILTADLLFNLQHSGRKCPDSELYNEQFGGVDPQKGLYSYFTKTMFVPGGYGNNFYMTIAAGKKDAAKGVLQEIVDQWKFDKIIMCHGDVVEKNGVNFFKDAFKYYFK</sequence>
<dbReference type="EMBL" id="KV453863">
    <property type="protein sequence ID" value="ODV83456.1"/>
    <property type="molecule type" value="Genomic_DNA"/>
</dbReference>
<dbReference type="Proteomes" id="UP000094801">
    <property type="component" value="Unassembled WGS sequence"/>
</dbReference>